<dbReference type="InterPro" id="IPR009739">
    <property type="entry name" value="LprI-like_N"/>
</dbReference>
<protein>
    <recommendedName>
        <fullName evidence="1">Lysozyme inhibitor LprI-like N-terminal domain-containing protein</fullName>
    </recommendedName>
</protein>
<keyword evidence="3" id="KW-1185">Reference proteome</keyword>
<evidence type="ECO:0000259" key="1">
    <source>
        <dbReference type="Pfam" id="PF07007"/>
    </source>
</evidence>
<dbReference type="Proteomes" id="UP000275281">
    <property type="component" value="Unassembled WGS sequence"/>
</dbReference>
<feature type="domain" description="Lysozyme inhibitor LprI-like N-terminal" evidence="1">
    <location>
        <begin position="113"/>
        <end position="178"/>
    </location>
</feature>
<dbReference type="GO" id="GO:0005576">
    <property type="term" value="C:extracellular region"/>
    <property type="evidence" value="ECO:0007669"/>
    <property type="project" value="TreeGrafter"/>
</dbReference>
<dbReference type="RefSeq" id="WP_124026635.1">
    <property type="nucleotide sequence ID" value="NZ_JBHRSN010000005.1"/>
</dbReference>
<accession>A0A3N5ZBF6</accession>
<sequence>MVLSQTVSMFVLVLAVTGCNLPLNSKEAEKAGLSACDLRSFRSIEHAIQSGDGHGHGPNIGSDEWKSTIEFKLGVTPQEKELALHTANWCEFIESRIAQSNANTTRSLPSFDCTKTKRRVEELICKSHQLEELDVKLAYFYKAATAKASDNAQHLKYLQAEQRGWLKGRDECWKASIYSKLANSLLA</sequence>
<dbReference type="InterPro" id="IPR052755">
    <property type="entry name" value="Lysozyme_Inhibitor_LprI"/>
</dbReference>
<name>A0A3N5ZBF6_9ALTE</name>
<dbReference type="Pfam" id="PF07007">
    <property type="entry name" value="LprI"/>
    <property type="match status" value="1"/>
</dbReference>
<dbReference type="OrthoDB" id="5565855at2"/>
<dbReference type="PANTHER" id="PTHR37549:SF1">
    <property type="entry name" value="LIPOPROTEIN LPRI"/>
    <property type="match status" value="1"/>
</dbReference>
<dbReference type="AlphaFoldDB" id="A0A3N5ZBF6"/>
<dbReference type="PANTHER" id="PTHR37549">
    <property type="entry name" value="LIPOPROTEIN LPRI"/>
    <property type="match status" value="1"/>
</dbReference>
<dbReference type="EMBL" id="RPOK01000001">
    <property type="protein sequence ID" value="RPJ68634.1"/>
    <property type="molecule type" value="Genomic_DNA"/>
</dbReference>
<evidence type="ECO:0000313" key="2">
    <source>
        <dbReference type="EMBL" id="RPJ68634.1"/>
    </source>
</evidence>
<proteinExistence type="predicted"/>
<gene>
    <name evidence="2" type="ORF">DRW07_04325</name>
</gene>
<comment type="caution">
    <text evidence="2">The sequence shown here is derived from an EMBL/GenBank/DDBJ whole genome shotgun (WGS) entry which is preliminary data.</text>
</comment>
<organism evidence="2 3">
    <name type="scientific">Alteromonas sediminis</name>
    <dbReference type="NCBI Taxonomy" id="2259342"/>
    <lineage>
        <taxon>Bacteria</taxon>
        <taxon>Pseudomonadati</taxon>
        <taxon>Pseudomonadota</taxon>
        <taxon>Gammaproteobacteria</taxon>
        <taxon>Alteromonadales</taxon>
        <taxon>Alteromonadaceae</taxon>
        <taxon>Alteromonas/Salinimonas group</taxon>
        <taxon>Alteromonas</taxon>
    </lineage>
</organism>
<dbReference type="Gene3D" id="1.20.1270.180">
    <property type="match status" value="1"/>
</dbReference>
<evidence type="ECO:0000313" key="3">
    <source>
        <dbReference type="Proteomes" id="UP000275281"/>
    </source>
</evidence>
<reference evidence="2 3" key="1">
    <citation type="submission" date="2018-11" db="EMBL/GenBank/DDBJ databases">
        <authorList>
            <person name="Ye M.-Q."/>
            <person name="Du Z.-J."/>
        </authorList>
    </citation>
    <scope>NUCLEOTIDE SEQUENCE [LARGE SCALE GENOMIC DNA]</scope>
    <source>
        <strain evidence="2 3">U0105</strain>
    </source>
</reference>